<keyword evidence="4" id="KW-1185">Reference proteome</keyword>
<dbReference type="VEuPathDB" id="TrichDB:TVAG_161820"/>
<evidence type="ECO:0000256" key="2">
    <source>
        <dbReference type="SAM" id="Phobius"/>
    </source>
</evidence>
<keyword evidence="2" id="KW-0472">Membrane</keyword>
<evidence type="ECO:0000313" key="3">
    <source>
        <dbReference type="EMBL" id="EAY03643.1"/>
    </source>
</evidence>
<accession>A2EUQ5</accession>
<feature type="compositionally biased region" description="Low complexity" evidence="1">
    <location>
        <begin position="1"/>
        <end position="37"/>
    </location>
</feature>
<reference evidence="3" key="2">
    <citation type="journal article" date="2007" name="Science">
        <title>Draft genome sequence of the sexually transmitted pathogen Trichomonas vaginalis.</title>
        <authorList>
            <person name="Carlton J.M."/>
            <person name="Hirt R.P."/>
            <person name="Silva J.C."/>
            <person name="Delcher A.L."/>
            <person name="Schatz M."/>
            <person name="Zhao Q."/>
            <person name="Wortman J.R."/>
            <person name="Bidwell S.L."/>
            <person name="Alsmark U.C.M."/>
            <person name="Besteiro S."/>
            <person name="Sicheritz-Ponten T."/>
            <person name="Noel C.J."/>
            <person name="Dacks J.B."/>
            <person name="Foster P.G."/>
            <person name="Simillion C."/>
            <person name="Van de Peer Y."/>
            <person name="Miranda-Saavedra D."/>
            <person name="Barton G.J."/>
            <person name="Westrop G.D."/>
            <person name="Mueller S."/>
            <person name="Dessi D."/>
            <person name="Fiori P.L."/>
            <person name="Ren Q."/>
            <person name="Paulsen I."/>
            <person name="Zhang H."/>
            <person name="Bastida-Corcuera F.D."/>
            <person name="Simoes-Barbosa A."/>
            <person name="Brown M.T."/>
            <person name="Hayes R.D."/>
            <person name="Mukherjee M."/>
            <person name="Okumura C.Y."/>
            <person name="Schneider R."/>
            <person name="Smith A.J."/>
            <person name="Vanacova S."/>
            <person name="Villalvazo M."/>
            <person name="Haas B.J."/>
            <person name="Pertea M."/>
            <person name="Feldblyum T.V."/>
            <person name="Utterback T.R."/>
            <person name="Shu C.L."/>
            <person name="Osoegawa K."/>
            <person name="de Jong P.J."/>
            <person name="Hrdy I."/>
            <person name="Horvathova L."/>
            <person name="Zubacova Z."/>
            <person name="Dolezal P."/>
            <person name="Malik S.B."/>
            <person name="Logsdon J.M. Jr."/>
            <person name="Henze K."/>
            <person name="Gupta A."/>
            <person name="Wang C.C."/>
            <person name="Dunne R.L."/>
            <person name="Upcroft J.A."/>
            <person name="Upcroft P."/>
            <person name="White O."/>
            <person name="Salzberg S.L."/>
            <person name="Tang P."/>
            <person name="Chiu C.-H."/>
            <person name="Lee Y.-S."/>
            <person name="Embley T.M."/>
            <person name="Coombs G.H."/>
            <person name="Mottram J.C."/>
            <person name="Tachezy J."/>
            <person name="Fraser-Liggett C.M."/>
            <person name="Johnson P.J."/>
        </authorList>
    </citation>
    <scope>NUCLEOTIDE SEQUENCE [LARGE SCALE GENOMIC DNA]</scope>
    <source>
        <strain evidence="3">G3</strain>
    </source>
</reference>
<protein>
    <submittedName>
        <fullName evidence="3">Uncharacterized protein</fullName>
    </submittedName>
</protein>
<keyword evidence="2" id="KW-0812">Transmembrane</keyword>
<gene>
    <name evidence="3" type="ORF">TVAG_161820</name>
</gene>
<name>A2EUQ5_TRIV3</name>
<dbReference type="AlphaFoldDB" id="A2EUQ5"/>
<dbReference type="EMBL" id="DS113499">
    <property type="protein sequence ID" value="EAY03643.1"/>
    <property type="molecule type" value="Genomic_DNA"/>
</dbReference>
<feature type="region of interest" description="Disordered" evidence="1">
    <location>
        <begin position="1"/>
        <end position="41"/>
    </location>
</feature>
<dbReference type="VEuPathDB" id="TrichDB:TVAGG3_0255920"/>
<dbReference type="Proteomes" id="UP000001542">
    <property type="component" value="Unassembled WGS sequence"/>
</dbReference>
<dbReference type="InParanoid" id="A2EUQ5"/>
<reference evidence="3" key="1">
    <citation type="submission" date="2006-10" db="EMBL/GenBank/DDBJ databases">
        <authorList>
            <person name="Amadeo P."/>
            <person name="Zhao Q."/>
            <person name="Wortman J."/>
            <person name="Fraser-Liggett C."/>
            <person name="Carlton J."/>
        </authorList>
    </citation>
    <scope>NUCLEOTIDE SEQUENCE</scope>
    <source>
        <strain evidence="3">G3</strain>
    </source>
</reference>
<proteinExistence type="predicted"/>
<feature type="transmembrane region" description="Helical" evidence="2">
    <location>
        <begin position="103"/>
        <end position="120"/>
    </location>
</feature>
<evidence type="ECO:0000313" key="4">
    <source>
        <dbReference type="Proteomes" id="UP000001542"/>
    </source>
</evidence>
<dbReference type="RefSeq" id="XP_001315866.1">
    <property type="nucleotide sequence ID" value="XM_001315831.1"/>
</dbReference>
<keyword evidence="2" id="KW-1133">Transmembrane helix</keyword>
<evidence type="ECO:0000256" key="1">
    <source>
        <dbReference type="SAM" id="MobiDB-lite"/>
    </source>
</evidence>
<sequence>MSSSSSTTSTTSTPQTSSQSSTTTSSSTSREQSPSTRNFRALSPFITPDKQLDRNKYNQFLKNMDVIEMHYYSQSFKKLAPRYDHSIVEPAQKMLNKRRYSKIATYIFLVIIICIIIFKIDI</sequence>
<organism evidence="3 4">
    <name type="scientific">Trichomonas vaginalis (strain ATCC PRA-98 / G3)</name>
    <dbReference type="NCBI Taxonomy" id="412133"/>
    <lineage>
        <taxon>Eukaryota</taxon>
        <taxon>Metamonada</taxon>
        <taxon>Parabasalia</taxon>
        <taxon>Trichomonadida</taxon>
        <taxon>Trichomonadidae</taxon>
        <taxon>Trichomonas</taxon>
    </lineage>
</organism>
<dbReference type="KEGG" id="tva:4761489"/>